<organism evidence="1 2">
    <name type="scientific">Zoogloea oleivorans</name>
    <dbReference type="NCBI Taxonomy" id="1552750"/>
    <lineage>
        <taxon>Bacteria</taxon>
        <taxon>Pseudomonadati</taxon>
        <taxon>Pseudomonadota</taxon>
        <taxon>Betaproteobacteria</taxon>
        <taxon>Rhodocyclales</taxon>
        <taxon>Zoogloeaceae</taxon>
        <taxon>Zoogloea</taxon>
    </lineage>
</organism>
<dbReference type="RefSeq" id="WP_148579981.1">
    <property type="nucleotide sequence ID" value="NZ_SDKK01000014.1"/>
</dbReference>
<dbReference type="OrthoDB" id="8927965at2"/>
<proteinExistence type="predicted"/>
<dbReference type="Proteomes" id="UP000389128">
    <property type="component" value="Unassembled WGS sequence"/>
</dbReference>
<keyword evidence="2" id="KW-1185">Reference proteome</keyword>
<gene>
    <name evidence="1" type="ORF">ETQ85_15505</name>
</gene>
<dbReference type="EMBL" id="SDKK01000014">
    <property type="protein sequence ID" value="TYC55121.1"/>
    <property type="molecule type" value="Genomic_DNA"/>
</dbReference>
<sequence>MPATSSPTEISADTLARFDQALATIQEVLAPFAPMTADDPGRPLYEMQTMHEAFCRQTLLVLDENRDALPPVYGLETVEWGLRTFDALRLRMLRLGELATEGQATVAVLADGLVDAAIKGYVLLKIVGEPESVRRLQGLREATFRRPSGTPPQGE</sequence>
<reference evidence="1 2" key="1">
    <citation type="submission" date="2019-01" db="EMBL/GenBank/DDBJ databases">
        <title>Zoogloea oleivorans genome sequencing and assembly.</title>
        <authorList>
            <person name="Tancsics A."/>
            <person name="Farkas M."/>
            <person name="Kriszt B."/>
            <person name="Maroti G."/>
            <person name="Horvath B."/>
        </authorList>
    </citation>
    <scope>NUCLEOTIDE SEQUENCE [LARGE SCALE GENOMIC DNA]</scope>
    <source>
        <strain evidence="1 2">Buc</strain>
    </source>
</reference>
<accession>A0A6C2CMD5</accession>
<evidence type="ECO:0000313" key="1">
    <source>
        <dbReference type="EMBL" id="TYC55121.1"/>
    </source>
</evidence>
<evidence type="ECO:0000313" key="2">
    <source>
        <dbReference type="Proteomes" id="UP000389128"/>
    </source>
</evidence>
<protein>
    <submittedName>
        <fullName evidence="1">Uncharacterized protein</fullName>
    </submittedName>
</protein>
<name>A0A6C2CMD5_9RHOO</name>
<comment type="caution">
    <text evidence="1">The sequence shown here is derived from an EMBL/GenBank/DDBJ whole genome shotgun (WGS) entry which is preliminary data.</text>
</comment>
<dbReference type="AlphaFoldDB" id="A0A6C2CMD5"/>